<comment type="caution">
    <text evidence="1">The sequence shown here is derived from an EMBL/GenBank/DDBJ whole genome shotgun (WGS) entry which is preliminary data.</text>
</comment>
<accession>A0A6L2JMJ4</accession>
<organism evidence="1">
    <name type="scientific">Tanacetum cinerariifolium</name>
    <name type="common">Dalmatian daisy</name>
    <name type="synonym">Chrysanthemum cinerariifolium</name>
    <dbReference type="NCBI Taxonomy" id="118510"/>
    <lineage>
        <taxon>Eukaryota</taxon>
        <taxon>Viridiplantae</taxon>
        <taxon>Streptophyta</taxon>
        <taxon>Embryophyta</taxon>
        <taxon>Tracheophyta</taxon>
        <taxon>Spermatophyta</taxon>
        <taxon>Magnoliopsida</taxon>
        <taxon>eudicotyledons</taxon>
        <taxon>Gunneridae</taxon>
        <taxon>Pentapetalae</taxon>
        <taxon>asterids</taxon>
        <taxon>campanulids</taxon>
        <taxon>Asterales</taxon>
        <taxon>Asteraceae</taxon>
        <taxon>Asteroideae</taxon>
        <taxon>Anthemideae</taxon>
        <taxon>Anthemidinae</taxon>
        <taxon>Tanacetum</taxon>
    </lineage>
</organism>
<sequence length="257" mass="29426">MAAPGAGNQVARRVIDDLVDLSEAQTKRNLIARLNALIAEIEEMEDQGEVYDTLMGLRDDRRVENTKLMGLNDPITQEGEEIEMKETHDALKEFFNERSDVVDEDYRLAKEIYKVTMEVYNMVSARVEFIEVLDNLGVRPVPAKLAEFLKEIQMKDREIVVYKEVQQWCLFFGFLDQNLVLEVAVIGYGVTLSKHRRLIAELKALGHRGDALRDLDYMREIFARDTAKLGVLEQLLACTHVGIPLKVGYVANMEEKY</sequence>
<evidence type="ECO:0000313" key="1">
    <source>
        <dbReference type="EMBL" id="GEU36864.1"/>
    </source>
</evidence>
<dbReference type="EMBL" id="BKCJ010000859">
    <property type="protein sequence ID" value="GEU36864.1"/>
    <property type="molecule type" value="Genomic_DNA"/>
</dbReference>
<protein>
    <submittedName>
        <fullName evidence="1">Uncharacterized protein</fullName>
    </submittedName>
</protein>
<proteinExistence type="predicted"/>
<name>A0A6L2JMJ4_TANCI</name>
<dbReference type="AlphaFoldDB" id="A0A6L2JMJ4"/>
<reference evidence="1" key="1">
    <citation type="journal article" date="2019" name="Sci. Rep.">
        <title>Draft genome of Tanacetum cinerariifolium, the natural source of mosquito coil.</title>
        <authorList>
            <person name="Yamashiro T."/>
            <person name="Shiraishi A."/>
            <person name="Satake H."/>
            <person name="Nakayama K."/>
        </authorList>
    </citation>
    <scope>NUCLEOTIDE SEQUENCE</scope>
</reference>
<gene>
    <name evidence="1" type="ORF">Tci_008842</name>
</gene>